<dbReference type="InterPro" id="IPR000322">
    <property type="entry name" value="Glyco_hydro_31_TIM"/>
</dbReference>
<dbReference type="InterPro" id="IPR013780">
    <property type="entry name" value="Glyco_hydro_b"/>
</dbReference>
<reference evidence="8 9" key="2">
    <citation type="journal article" date="2012" name="Stand. Genomic Sci.">
        <title>Complete genome sequence of the moderately thermophilic mineral-sulfide-oxidizing firmicute Sulfobacillus acidophilus type strain (NAL(T)).</title>
        <authorList>
            <person name="Anderson I."/>
            <person name="Chertkov O."/>
            <person name="Chen A."/>
            <person name="Saunders E."/>
            <person name="Lapidus A."/>
            <person name="Nolan M."/>
            <person name="Lucas S."/>
            <person name="Hammon N."/>
            <person name="Deshpande S."/>
            <person name="Cheng J.F."/>
            <person name="Han C."/>
            <person name="Tapia R."/>
            <person name="Goodwin L.A."/>
            <person name="Pitluck S."/>
            <person name="Liolios K."/>
            <person name="Pagani I."/>
            <person name="Ivanova N."/>
            <person name="Mikhailova N."/>
            <person name="Pati A."/>
            <person name="Palaniappan K."/>
            <person name="Land M."/>
            <person name="Pan C."/>
            <person name="Rohde M."/>
            <person name="Pukall R."/>
            <person name="Goker M."/>
            <person name="Detter J.C."/>
            <person name="Woyke T."/>
            <person name="Bristow J."/>
            <person name="Eisen J.A."/>
            <person name="Markowitz V."/>
            <person name="Hugenholtz P."/>
            <person name="Kyrpides N.C."/>
            <person name="Klenk H.P."/>
            <person name="Mavromatis K."/>
        </authorList>
    </citation>
    <scope>NUCLEOTIDE SEQUENCE [LARGE SCALE GENOMIC DNA]</scope>
    <source>
        <strain evidence="9">ATCC 700253 / DSM 10332 / NAL</strain>
    </source>
</reference>
<name>G8TTJ1_SULAD</name>
<dbReference type="CDD" id="cd14752">
    <property type="entry name" value="GH31_N"/>
    <property type="match status" value="1"/>
</dbReference>
<evidence type="ECO:0000259" key="7">
    <source>
        <dbReference type="Pfam" id="PF21365"/>
    </source>
</evidence>
<organism evidence="8 9">
    <name type="scientific">Sulfobacillus acidophilus (strain ATCC 700253 / DSM 10332 / NAL)</name>
    <dbReference type="NCBI Taxonomy" id="679936"/>
    <lineage>
        <taxon>Bacteria</taxon>
        <taxon>Bacillati</taxon>
        <taxon>Bacillota</taxon>
        <taxon>Clostridia</taxon>
        <taxon>Eubacteriales</taxon>
        <taxon>Clostridiales Family XVII. Incertae Sedis</taxon>
        <taxon>Sulfobacillus</taxon>
    </lineage>
</organism>
<dbReference type="HOGENOM" id="CLU_000631_7_2_9"/>
<keyword evidence="3 4" id="KW-0326">Glycosidase</keyword>
<feature type="domain" description="Glycosyl hydrolase family 31 C-terminal" evidence="7">
    <location>
        <begin position="582"/>
        <end position="667"/>
    </location>
</feature>
<dbReference type="CDD" id="cd06604">
    <property type="entry name" value="GH31_glucosidase_II_MalA"/>
    <property type="match status" value="1"/>
</dbReference>
<dbReference type="Gene3D" id="2.60.40.1180">
    <property type="entry name" value="Golgi alpha-mannosidase II"/>
    <property type="match status" value="2"/>
</dbReference>
<dbReference type="GO" id="GO:0005975">
    <property type="term" value="P:carbohydrate metabolic process"/>
    <property type="evidence" value="ECO:0007669"/>
    <property type="project" value="InterPro"/>
</dbReference>
<dbReference type="InterPro" id="IPR025887">
    <property type="entry name" value="Glyco_hydro_31_N_dom"/>
</dbReference>
<dbReference type="AlphaFoldDB" id="G8TTJ1"/>
<evidence type="ECO:0000256" key="3">
    <source>
        <dbReference type="ARBA" id="ARBA00023295"/>
    </source>
</evidence>
<dbReference type="PANTHER" id="PTHR22762">
    <property type="entry name" value="ALPHA-GLUCOSIDASE"/>
    <property type="match status" value="1"/>
</dbReference>
<sequence>MKPLSYLPPRNSRPIGRIVRAEIGADQLSVNLSSDTDTLSVTIYNTRIVRIQWHNGPDIFHQVVQPLLDPQLTPETLQLKTVSDGFVITGGVATITVLSDGSVRITAPDASADLGGWGASGTARFVQMLLAPSERVFGLGEKTGGLDKRGRRWTQWTTDVHPHTPDTDEMYQAVPMMLMARPGGARGLFLANTFRTYFDLTSPEIATIAADDGPLAIYCYLGPTVADVLDQHTRVTGRPTLPPRWALGFQQSRYSYRTQTRVRQVAAEYRRRGIPLDVIYLDIDYMKGYRLFTWDADRFPDPAALTKELADQGIRVVAIVDPGVKIDETYAVYQSGSAHDAWIAYANGEPFQSQVWPGLCVFPDFLRSSIREWWGSLNREWVMAYGIGGIWNDMNEPALFGIDPRHPEIGGHATDVGIVHRNGEDNPVPHWGVHNVYALLQAAGTVEGLMADQDTRPFLLSRSGFAGIQHWAAVWTGDNSSWWEHLKMAIPMCINLGLSGIPFVGPDIGGFFGAPSPELFARWIQMGVFFPFARIHSDIGTPDQEPWAFGPDVEAIAKRYIGYRYRLLPYLETLFEEAHRTGTPIMRPLFWEFPDDAAAYTVEDQFLLGPMLLIAPVTEPGSTQRVVYLPETDWYDPWTRRILSPGWHPIESPIDRLPIFIRSGGIVPLGPQVDSTARLRSRWEHGEDGPDEIWIIRGQGALTCYSDDGETFAMARGYWRRIAVTVTPEAADTIITVTGQWPDVVTPPTKHLRLRISPYTTRPTSISLDGQAADGTWIPEHACLEMTLPPLQRNRPVHIVIR</sequence>
<feature type="domain" description="Glycoside hydrolase family 31 TIM barrel" evidence="5">
    <location>
        <begin position="239"/>
        <end position="573"/>
    </location>
</feature>
<dbReference type="EMBL" id="CP003179">
    <property type="protein sequence ID" value="AEW05657.1"/>
    <property type="molecule type" value="Genomic_DNA"/>
</dbReference>
<dbReference type="STRING" id="679936.Sulac_2178"/>
<dbReference type="SUPFAM" id="SSF74650">
    <property type="entry name" value="Galactose mutarotase-like"/>
    <property type="match status" value="1"/>
</dbReference>
<dbReference type="PANTHER" id="PTHR22762:SF120">
    <property type="entry name" value="HETEROGLYCAN GLUCOSIDASE 1"/>
    <property type="match status" value="1"/>
</dbReference>
<gene>
    <name evidence="8" type="ordered locus">Sulac_2178</name>
</gene>
<protein>
    <submittedName>
        <fullName evidence="8">Glycoside hydrolase family 31</fullName>
    </submittedName>
</protein>
<evidence type="ECO:0000313" key="9">
    <source>
        <dbReference type="Proteomes" id="UP000005439"/>
    </source>
</evidence>
<proteinExistence type="inferred from homology"/>
<feature type="domain" description="Glycoside hydrolase family 31 N-terminal" evidence="6">
    <location>
        <begin position="39"/>
        <end position="199"/>
    </location>
</feature>
<dbReference type="Gene3D" id="2.60.40.1760">
    <property type="entry name" value="glycosyl hydrolase (family 31)"/>
    <property type="match status" value="1"/>
</dbReference>
<dbReference type="InterPro" id="IPR048395">
    <property type="entry name" value="Glyco_hydro_31_C"/>
</dbReference>
<evidence type="ECO:0000256" key="2">
    <source>
        <dbReference type="ARBA" id="ARBA00022801"/>
    </source>
</evidence>
<dbReference type="SUPFAM" id="SSF51011">
    <property type="entry name" value="Glycosyl hydrolase domain"/>
    <property type="match status" value="1"/>
</dbReference>
<dbReference type="PROSITE" id="PS00129">
    <property type="entry name" value="GLYCOSYL_HYDROL_F31_1"/>
    <property type="match status" value="1"/>
</dbReference>
<keyword evidence="9" id="KW-1185">Reference proteome</keyword>
<evidence type="ECO:0000259" key="5">
    <source>
        <dbReference type="Pfam" id="PF01055"/>
    </source>
</evidence>
<evidence type="ECO:0000256" key="4">
    <source>
        <dbReference type="RuleBase" id="RU361185"/>
    </source>
</evidence>
<dbReference type="InterPro" id="IPR030458">
    <property type="entry name" value="Glyco_hydro_31_AS"/>
</dbReference>
<dbReference type="GO" id="GO:0030246">
    <property type="term" value="F:carbohydrate binding"/>
    <property type="evidence" value="ECO:0007669"/>
    <property type="project" value="InterPro"/>
</dbReference>
<dbReference type="InterPro" id="IPR011013">
    <property type="entry name" value="Gal_mutarotase_sf_dom"/>
</dbReference>
<dbReference type="Pfam" id="PF01055">
    <property type="entry name" value="Glyco_hydro_31_2nd"/>
    <property type="match status" value="1"/>
</dbReference>
<dbReference type="SUPFAM" id="SSF51445">
    <property type="entry name" value="(Trans)glycosidases"/>
    <property type="match status" value="1"/>
</dbReference>
<dbReference type="KEGG" id="sap:Sulac_2178"/>
<dbReference type="GO" id="GO:0004553">
    <property type="term" value="F:hydrolase activity, hydrolyzing O-glycosyl compounds"/>
    <property type="evidence" value="ECO:0007669"/>
    <property type="project" value="InterPro"/>
</dbReference>
<dbReference type="PATRIC" id="fig|679936.5.peg.2249"/>
<comment type="similarity">
    <text evidence="1 4">Belongs to the glycosyl hydrolase 31 family.</text>
</comment>
<evidence type="ECO:0000259" key="6">
    <source>
        <dbReference type="Pfam" id="PF13802"/>
    </source>
</evidence>
<dbReference type="Proteomes" id="UP000005439">
    <property type="component" value="Chromosome"/>
</dbReference>
<evidence type="ECO:0000313" key="8">
    <source>
        <dbReference type="EMBL" id="AEW05657.1"/>
    </source>
</evidence>
<accession>G8TTJ1</accession>
<reference evidence="9" key="1">
    <citation type="submission" date="2011-12" db="EMBL/GenBank/DDBJ databases">
        <title>The complete genome of chromosome of Sulfobacillus acidophilus DSM 10332.</title>
        <authorList>
            <person name="Lucas S."/>
            <person name="Han J."/>
            <person name="Lapidus A."/>
            <person name="Bruce D."/>
            <person name="Goodwin L."/>
            <person name="Pitluck S."/>
            <person name="Peters L."/>
            <person name="Kyrpides N."/>
            <person name="Mavromatis K."/>
            <person name="Ivanova N."/>
            <person name="Mikhailova N."/>
            <person name="Chertkov O."/>
            <person name="Saunders E."/>
            <person name="Detter J.C."/>
            <person name="Tapia R."/>
            <person name="Han C."/>
            <person name="Land M."/>
            <person name="Hauser L."/>
            <person name="Markowitz V."/>
            <person name="Cheng J.-F."/>
            <person name="Hugenholtz P."/>
            <person name="Woyke T."/>
            <person name="Wu D."/>
            <person name="Pukall R."/>
            <person name="Gehrich-Schroeter G."/>
            <person name="Schneider S."/>
            <person name="Klenk H.-P."/>
            <person name="Eisen J.A."/>
        </authorList>
    </citation>
    <scope>NUCLEOTIDE SEQUENCE [LARGE SCALE GENOMIC DNA]</scope>
    <source>
        <strain evidence="9">ATCC 700253 / DSM 10332 / NAL</strain>
    </source>
</reference>
<dbReference type="InterPro" id="IPR017853">
    <property type="entry name" value="GH"/>
</dbReference>
<evidence type="ECO:0000256" key="1">
    <source>
        <dbReference type="ARBA" id="ARBA00007806"/>
    </source>
</evidence>
<dbReference type="Gene3D" id="3.20.20.80">
    <property type="entry name" value="Glycosidases"/>
    <property type="match status" value="1"/>
</dbReference>
<keyword evidence="2 4" id="KW-0378">Hydrolase</keyword>
<dbReference type="Pfam" id="PF21365">
    <property type="entry name" value="Glyco_hydro_31_3rd"/>
    <property type="match status" value="1"/>
</dbReference>
<dbReference type="Pfam" id="PF13802">
    <property type="entry name" value="Gal_mutarotas_2"/>
    <property type="match status" value="1"/>
</dbReference>